<keyword evidence="3" id="KW-1185">Reference proteome</keyword>
<accession>A0A8J5WLA4</accession>
<feature type="region of interest" description="Disordered" evidence="1">
    <location>
        <begin position="1"/>
        <end position="70"/>
    </location>
</feature>
<comment type="caution">
    <text evidence="2">The sequence shown here is derived from an EMBL/GenBank/DDBJ whole genome shotgun (WGS) entry which is preliminary data.</text>
</comment>
<name>A0A8J5WLA4_ZIZPA</name>
<evidence type="ECO:0000313" key="2">
    <source>
        <dbReference type="EMBL" id="KAG8091113.1"/>
    </source>
</evidence>
<protein>
    <submittedName>
        <fullName evidence="2">Uncharacterized protein</fullName>
    </submittedName>
</protein>
<organism evidence="2 3">
    <name type="scientific">Zizania palustris</name>
    <name type="common">Northern wild rice</name>
    <dbReference type="NCBI Taxonomy" id="103762"/>
    <lineage>
        <taxon>Eukaryota</taxon>
        <taxon>Viridiplantae</taxon>
        <taxon>Streptophyta</taxon>
        <taxon>Embryophyta</taxon>
        <taxon>Tracheophyta</taxon>
        <taxon>Spermatophyta</taxon>
        <taxon>Magnoliopsida</taxon>
        <taxon>Liliopsida</taxon>
        <taxon>Poales</taxon>
        <taxon>Poaceae</taxon>
        <taxon>BOP clade</taxon>
        <taxon>Oryzoideae</taxon>
        <taxon>Oryzeae</taxon>
        <taxon>Zizaniinae</taxon>
        <taxon>Zizania</taxon>
    </lineage>
</organism>
<gene>
    <name evidence="2" type="ORF">GUJ93_ZPchr0011g28831</name>
</gene>
<dbReference type="Proteomes" id="UP000729402">
    <property type="component" value="Unassembled WGS sequence"/>
</dbReference>
<evidence type="ECO:0000256" key="1">
    <source>
        <dbReference type="SAM" id="MobiDB-lite"/>
    </source>
</evidence>
<reference evidence="2" key="1">
    <citation type="journal article" date="2021" name="bioRxiv">
        <title>Whole Genome Assembly and Annotation of Northern Wild Rice, Zizania palustris L., Supports a Whole Genome Duplication in the Zizania Genus.</title>
        <authorList>
            <person name="Haas M."/>
            <person name="Kono T."/>
            <person name="Macchietto M."/>
            <person name="Millas R."/>
            <person name="McGilp L."/>
            <person name="Shao M."/>
            <person name="Duquette J."/>
            <person name="Hirsch C.N."/>
            <person name="Kimball J."/>
        </authorList>
    </citation>
    <scope>NUCLEOTIDE SEQUENCE</scope>
    <source>
        <tissue evidence="2">Fresh leaf tissue</tissue>
    </source>
</reference>
<dbReference type="EMBL" id="JAAALK010000081">
    <property type="protein sequence ID" value="KAG8091113.1"/>
    <property type="molecule type" value="Genomic_DNA"/>
</dbReference>
<evidence type="ECO:0000313" key="3">
    <source>
        <dbReference type="Proteomes" id="UP000729402"/>
    </source>
</evidence>
<feature type="compositionally biased region" description="Basic and acidic residues" evidence="1">
    <location>
        <begin position="1"/>
        <end position="11"/>
    </location>
</feature>
<sequence>MTRPSHSKESVKAPIHPPLVAIPIPQEGDFEGDGWFAASELGSSGRLDDRQAGSSVTKAAKGSRLDLGSR</sequence>
<proteinExistence type="predicted"/>
<reference evidence="2" key="2">
    <citation type="submission" date="2021-02" db="EMBL/GenBank/DDBJ databases">
        <authorList>
            <person name="Kimball J.A."/>
            <person name="Haas M.W."/>
            <person name="Macchietto M."/>
            <person name="Kono T."/>
            <person name="Duquette J."/>
            <person name="Shao M."/>
        </authorList>
    </citation>
    <scope>NUCLEOTIDE SEQUENCE</scope>
    <source>
        <tissue evidence="2">Fresh leaf tissue</tissue>
    </source>
</reference>
<dbReference type="AlphaFoldDB" id="A0A8J5WLA4"/>